<comment type="similarity">
    <text evidence="2">Belongs to the CobH/CbiC family.</text>
</comment>
<evidence type="ECO:0000313" key="6">
    <source>
        <dbReference type="EMBL" id="OKH46573.1"/>
    </source>
</evidence>
<feature type="domain" description="Cobalamin biosynthesis precorrin-8X methylmutase CobH/CbiC" evidence="5">
    <location>
        <begin position="9"/>
        <end position="198"/>
    </location>
</feature>
<reference evidence="6 7" key="1">
    <citation type="submission" date="2016-11" db="EMBL/GenBank/DDBJ databases">
        <title>Draft Genome Sequences of Nine Cyanobacterial Strains from Diverse Habitats.</title>
        <authorList>
            <person name="Zhu T."/>
            <person name="Hou S."/>
            <person name="Lu X."/>
            <person name="Hess W.R."/>
        </authorList>
    </citation>
    <scope>NUCLEOTIDE SEQUENCE [LARGE SCALE GENOMIC DNA]</scope>
    <source>
        <strain evidence="6 7">NIES-30</strain>
    </source>
</reference>
<dbReference type="InterPro" id="IPR036588">
    <property type="entry name" value="CobH/CbiC_sf"/>
</dbReference>
<dbReference type="NCBIfam" id="NF004620">
    <property type="entry name" value="PRK05954.1"/>
    <property type="match status" value="1"/>
</dbReference>
<dbReference type="GO" id="GO:0009236">
    <property type="term" value="P:cobalamin biosynthetic process"/>
    <property type="evidence" value="ECO:0007669"/>
    <property type="project" value="UniProtKB-UniPathway"/>
</dbReference>
<accession>A0A1U7J2U5</accession>
<dbReference type="UniPathway" id="UPA00148"/>
<dbReference type="AlphaFoldDB" id="A0A1U7J2U5"/>
<dbReference type="PANTHER" id="PTHR43588:SF1">
    <property type="entry name" value="COBALT-PRECORRIN-8 METHYLMUTASE"/>
    <property type="match status" value="1"/>
</dbReference>
<keyword evidence="7" id="KW-1185">Reference proteome</keyword>
<protein>
    <submittedName>
        <fullName evidence="6">Cobalt-precorrin-8X methylmutase</fullName>
    </submittedName>
</protein>
<gene>
    <name evidence="6" type="ORF">NIES30_15850</name>
</gene>
<dbReference type="SUPFAM" id="SSF63965">
    <property type="entry name" value="Precorrin-8X methylmutase CbiC/CobH"/>
    <property type="match status" value="1"/>
</dbReference>
<comment type="caution">
    <text evidence="6">The sequence shown here is derived from an EMBL/GenBank/DDBJ whole genome shotgun (WGS) entry which is preliminary data.</text>
</comment>
<dbReference type="GO" id="GO:0016993">
    <property type="term" value="F:precorrin-8X methylmutase activity"/>
    <property type="evidence" value="ECO:0007669"/>
    <property type="project" value="InterPro"/>
</dbReference>
<keyword evidence="4" id="KW-0413">Isomerase</keyword>
<dbReference type="OrthoDB" id="9780708at2"/>
<name>A0A1U7J2U5_9CYAN</name>
<proteinExistence type="inferred from homology"/>
<dbReference type="InterPro" id="IPR003722">
    <property type="entry name" value="Cbl_synth_CobH/CbiC"/>
</dbReference>
<dbReference type="Gene3D" id="3.40.50.10230">
    <property type="entry name" value="Cobalamin biosynthesis CobH/CbiC, precorrin-8X methylmutase"/>
    <property type="match status" value="1"/>
</dbReference>
<evidence type="ECO:0000259" key="5">
    <source>
        <dbReference type="Pfam" id="PF02570"/>
    </source>
</evidence>
<dbReference type="Proteomes" id="UP000185557">
    <property type="component" value="Unassembled WGS sequence"/>
</dbReference>
<dbReference type="STRING" id="549789.NIES30_15850"/>
<dbReference type="EMBL" id="MRCG01000012">
    <property type="protein sequence ID" value="OKH46573.1"/>
    <property type="molecule type" value="Genomic_DNA"/>
</dbReference>
<evidence type="ECO:0000256" key="3">
    <source>
        <dbReference type="ARBA" id="ARBA00022573"/>
    </source>
</evidence>
<evidence type="ECO:0000256" key="4">
    <source>
        <dbReference type="ARBA" id="ARBA00023235"/>
    </source>
</evidence>
<dbReference type="RefSeq" id="WP_073609404.1">
    <property type="nucleotide sequence ID" value="NZ_MRCG01000012.1"/>
</dbReference>
<dbReference type="Pfam" id="PF02570">
    <property type="entry name" value="CbiC"/>
    <property type="match status" value="1"/>
</dbReference>
<dbReference type="PANTHER" id="PTHR43588">
    <property type="entry name" value="COBALT-PRECORRIN-8 METHYLMUTASE"/>
    <property type="match status" value="1"/>
</dbReference>
<evidence type="ECO:0000313" key="7">
    <source>
        <dbReference type="Proteomes" id="UP000185557"/>
    </source>
</evidence>
<evidence type="ECO:0000256" key="1">
    <source>
        <dbReference type="ARBA" id="ARBA00004953"/>
    </source>
</evidence>
<organism evidence="6 7">
    <name type="scientific">Phormidium tenue NIES-30</name>
    <dbReference type="NCBI Taxonomy" id="549789"/>
    <lineage>
        <taxon>Bacteria</taxon>
        <taxon>Bacillati</taxon>
        <taxon>Cyanobacteriota</taxon>
        <taxon>Cyanophyceae</taxon>
        <taxon>Oscillatoriophycideae</taxon>
        <taxon>Oscillatoriales</taxon>
        <taxon>Oscillatoriaceae</taxon>
        <taxon>Phormidium</taxon>
    </lineage>
</organism>
<sequence>MAQLWQSPILEESFALIDREVGDHLFTPAEYAVVRRVIHSTADFEFKELVRFSEGAIATAIHHLSKGGPIIVDVTMVRQGVAGMVERTFQNPLLTAVTVGEPPEEGRTRTETGLLRCLEEQPNALVAIGNAPTALMALCDRMASDQAHPALVIGAPVGFVAVEDSKQRLAQISVPQIRVEGRKGGSPVAAAILNALLVLAWEQQL</sequence>
<evidence type="ECO:0000256" key="2">
    <source>
        <dbReference type="ARBA" id="ARBA00009774"/>
    </source>
</evidence>
<keyword evidence="3" id="KW-0169">Cobalamin biosynthesis</keyword>
<comment type="pathway">
    <text evidence="1">Cofactor biosynthesis; adenosylcobalamin biosynthesis.</text>
</comment>